<evidence type="ECO:0000256" key="2">
    <source>
        <dbReference type="ARBA" id="ARBA00023002"/>
    </source>
</evidence>
<dbReference type="SUPFAM" id="SSF55347">
    <property type="entry name" value="Glyceraldehyde-3-phosphate dehydrogenase-like, C-terminal domain"/>
    <property type="match status" value="1"/>
</dbReference>
<keyword evidence="2" id="KW-0560">Oxidoreductase</keyword>
<dbReference type="EMBL" id="CM000786">
    <property type="protein sequence ID" value="AQK44070.1"/>
    <property type="molecule type" value="Genomic_DNA"/>
</dbReference>
<dbReference type="GO" id="GO:0016620">
    <property type="term" value="F:oxidoreductase activity, acting on the aldehyde or oxo group of donors, NAD or NADP as acceptor"/>
    <property type="evidence" value="ECO:0007669"/>
    <property type="project" value="InterPro"/>
</dbReference>
<dbReference type="SMR" id="A0A1D6J822"/>
<comment type="similarity">
    <text evidence="1">Belongs to the glyceraldehyde-3-phosphate dehydrogenase family.</text>
</comment>
<dbReference type="Pfam" id="PF02800">
    <property type="entry name" value="Gp_dh_C"/>
    <property type="match status" value="1"/>
</dbReference>
<dbReference type="InterPro" id="IPR020831">
    <property type="entry name" value="GlycerAld/Erythrose_P_DH"/>
</dbReference>
<protein>
    <submittedName>
        <fullName evidence="4">Glyceraldehyde-3-phosphate dehydrogenase GAPA1 chloroplastic</fullName>
    </submittedName>
</protein>
<accession>A0A1D6J822</accession>
<dbReference type="Gene3D" id="3.40.50.720">
    <property type="entry name" value="NAD(P)-binding Rossmann-like Domain"/>
    <property type="match status" value="1"/>
</dbReference>
<organism evidence="4">
    <name type="scientific">Zea mays</name>
    <name type="common">Maize</name>
    <dbReference type="NCBI Taxonomy" id="4577"/>
    <lineage>
        <taxon>Eukaryota</taxon>
        <taxon>Viridiplantae</taxon>
        <taxon>Streptophyta</taxon>
        <taxon>Embryophyta</taxon>
        <taxon>Tracheophyta</taxon>
        <taxon>Spermatophyta</taxon>
        <taxon>Magnoliopsida</taxon>
        <taxon>Liliopsida</taxon>
        <taxon>Poales</taxon>
        <taxon>Poaceae</taxon>
        <taxon>PACMAD clade</taxon>
        <taxon>Panicoideae</taxon>
        <taxon>Andropogonodae</taxon>
        <taxon>Andropogoneae</taxon>
        <taxon>Tripsacinae</taxon>
        <taxon>Zea</taxon>
    </lineage>
</organism>
<dbReference type="PANTHER" id="PTHR43148">
    <property type="entry name" value="GLYCERALDEHYDE-3-PHOSPHATE DEHYDROGENASE 2"/>
    <property type="match status" value="1"/>
</dbReference>
<evidence type="ECO:0000259" key="3">
    <source>
        <dbReference type="Pfam" id="PF02800"/>
    </source>
</evidence>
<dbReference type="Gene3D" id="3.30.360.10">
    <property type="entry name" value="Dihydrodipicolinate Reductase, domain 2"/>
    <property type="match status" value="1"/>
</dbReference>
<reference evidence="4" key="1">
    <citation type="submission" date="2015-12" db="EMBL/GenBank/DDBJ databases">
        <title>Update maize B73 reference genome by single molecule sequencing technologies.</title>
        <authorList>
            <consortium name="Maize Genome Sequencing Project"/>
            <person name="Ware D."/>
        </authorList>
    </citation>
    <scope>NUCLEOTIDE SEQUENCE</scope>
    <source>
        <tissue evidence="4">Seedling</tissue>
    </source>
</reference>
<name>A0A1D6J822_MAIZE</name>
<gene>
    <name evidence="4" type="ORF">ZEAMMB73_Zm00001d025601</name>
</gene>
<dbReference type="STRING" id="4577.A0A1D6J822"/>
<sequence>MSSPSATTPLRGRQGHQGVSDRNPSNLPWGELSVDLFIEAPASCDHEAGKHIQRALRRCSSRRPTRATSPYVVGVMPTSTTRTAHHQQRLLHDQLPVPFVKRLLDASHRDRARARAAALNIVPTSTSAAKAVALVLPNLKGKLNGIVWVPTPNVSVLDPSCRSQGRRSPRR</sequence>
<dbReference type="InterPro" id="IPR020829">
    <property type="entry name" value="GlycerAld_3-P_DH_cat"/>
</dbReference>
<feature type="domain" description="Glyceraldehyde 3-phosphate dehydrogenase catalytic" evidence="3">
    <location>
        <begin position="102"/>
        <end position="162"/>
    </location>
</feature>
<evidence type="ECO:0000256" key="1">
    <source>
        <dbReference type="ARBA" id="ARBA00007406"/>
    </source>
</evidence>
<evidence type="ECO:0000313" key="4">
    <source>
        <dbReference type="EMBL" id="AQK44070.1"/>
    </source>
</evidence>
<proteinExistence type="inferred from homology"/>
<dbReference type="InParanoid" id="A0A1D6J822"/>
<dbReference type="AlphaFoldDB" id="A0A1D6J822"/>